<organism evidence="1 2">
    <name type="scientific">Human herpesvirus 6B</name>
    <name type="common">HHV-6 variant B</name>
    <name type="synonym">Human B lymphotropic virus</name>
    <dbReference type="NCBI Taxonomy" id="32604"/>
    <lineage>
        <taxon>Viruses</taxon>
        <taxon>Duplodnaviria</taxon>
        <taxon>Heunggongvirae</taxon>
        <taxon>Peploviricota</taxon>
        <taxon>Herviviricetes</taxon>
        <taxon>Herpesvirales</taxon>
        <taxon>Orthoherpesviridae</taxon>
        <taxon>Betaherpesvirinae</taxon>
        <taxon>Roseolovirus</taxon>
        <taxon>Roseolovirus humanbeta6b</taxon>
    </lineage>
</organism>
<protein>
    <submittedName>
        <fullName evidence="1">Glycoprotein gp82/105</fullName>
    </submittedName>
</protein>
<sequence>PVIFIFFFFFAFSVMHSNIDPAIVSALWHSLPEKLTTTNIKYDIASPTHMSPALW</sequence>
<dbReference type="EMBL" id="AB021506">
    <property type="protein sequence ID" value="BAA78314.1"/>
    <property type="molecule type" value="Genomic_DNA"/>
</dbReference>
<feature type="non-terminal residue" evidence="1">
    <location>
        <position position="1"/>
    </location>
</feature>
<gene>
    <name evidence="1" type="primary">HN2</name>
</gene>
<accession>Q9WSZ3</accession>
<reference evidence="1 2" key="1">
    <citation type="journal article" date="1999" name="J. Virol.">
        <title>Comparison of the complete DNA sequences of human herpesvirus 6 variants A and B.</title>
        <authorList>
            <person name="Isegawa Y."/>
            <person name="Mukai T."/>
            <person name="Nakano K."/>
            <person name="Kagawa M."/>
            <person name="Chen J."/>
            <person name="Mori Y."/>
            <person name="Sunagawa T."/>
            <person name="Kawanishi K."/>
            <person name="Sashihara J."/>
            <person name="Hata A."/>
            <person name="Zou P."/>
            <person name="Kosuge H."/>
            <person name="Yamanishi K."/>
        </authorList>
    </citation>
    <scope>NUCLEOTIDE SEQUENCE [LARGE SCALE GENOMIC DNA]</scope>
    <source>
        <strain evidence="1">HST</strain>
    </source>
</reference>
<evidence type="ECO:0000313" key="2">
    <source>
        <dbReference type="Proteomes" id="UP000142685"/>
    </source>
</evidence>
<dbReference type="PIR" id="T44053">
    <property type="entry name" value="T44053"/>
</dbReference>
<organismHost>
    <name type="scientific">Homo sapiens</name>
    <name type="common">Human</name>
    <dbReference type="NCBI Taxonomy" id="9606"/>
</organismHost>
<proteinExistence type="predicted"/>
<evidence type="ECO:0000313" key="1">
    <source>
        <dbReference type="EMBL" id="BAA78314.1"/>
    </source>
</evidence>
<name>Q9WSZ3_HHV6H</name>
<dbReference type="Proteomes" id="UP000142685">
    <property type="component" value="Segment"/>
</dbReference>
<feature type="non-terminal residue" evidence="1">
    <location>
        <position position="55"/>
    </location>
</feature>